<reference evidence="7 8" key="1">
    <citation type="submission" date="2024-02" db="EMBL/GenBank/DDBJ databases">
        <authorList>
            <person name="Vignale AGUSTIN F."/>
            <person name="Sosa J E."/>
            <person name="Modenutti C."/>
        </authorList>
    </citation>
    <scope>NUCLEOTIDE SEQUENCE [LARGE SCALE GENOMIC DNA]</scope>
</reference>
<evidence type="ECO:0000313" key="8">
    <source>
        <dbReference type="Proteomes" id="UP001642360"/>
    </source>
</evidence>
<evidence type="ECO:0000256" key="2">
    <source>
        <dbReference type="ARBA" id="ARBA00022729"/>
    </source>
</evidence>
<evidence type="ECO:0000256" key="1">
    <source>
        <dbReference type="ARBA" id="ARBA00003061"/>
    </source>
</evidence>
<feature type="domain" description="Apple" evidence="6">
    <location>
        <begin position="329"/>
        <end position="408"/>
    </location>
</feature>
<evidence type="ECO:0000259" key="6">
    <source>
        <dbReference type="PROSITE" id="PS50948"/>
    </source>
</evidence>
<evidence type="ECO:0000313" key="7">
    <source>
        <dbReference type="EMBL" id="CAK9138690.1"/>
    </source>
</evidence>
<feature type="non-terminal residue" evidence="7">
    <location>
        <position position="1"/>
    </location>
</feature>
<dbReference type="PANTHER" id="PTHR32444:SF185">
    <property type="entry name" value="RECEPTOR-LIKE SERINE_THREONINE-PROTEIN KINASE"/>
    <property type="match status" value="1"/>
</dbReference>
<comment type="caution">
    <text evidence="7">The sequence shown here is derived from an EMBL/GenBank/DDBJ whole genome shotgun (WGS) entry which is preliminary data.</text>
</comment>
<dbReference type="Gene3D" id="2.90.10.10">
    <property type="entry name" value="Bulb-type lectin domain"/>
    <property type="match status" value="1"/>
</dbReference>
<proteinExistence type="predicted"/>
<dbReference type="InterPro" id="IPR000858">
    <property type="entry name" value="S_locus_glycoprot_dom"/>
</dbReference>
<feature type="domain" description="Bulb-type lectin" evidence="5">
    <location>
        <begin position="15"/>
        <end position="136"/>
    </location>
</feature>
<sequence length="416" mass="47165">YIYIAMASTISIVARDSLTPYQTLWHGETLVSENQRFELRFFSLGSSGPGLMYLGIWYKDIPGTVVWVANRMNPLPVSAGLVFDINGSLVLQDVAGNIFWISNTTKTVHRPILKLLDSGNLVVRGSRNLPDDGNFWQSFDYPGDTLLPGMKLGWDLKAGLDRMMTSWKNIDDPSYGEFLLSLESLQSPQLVLKRNLIHQARWGPWDGKRFSGSNAFRTNPVFKAMYYVNADEVYYTYEVLDDSTILRLVMTPLGNIQFLQWKNKSREWISIVSLNKDSCDRYGSCGPYGICDADDPSCQCLDGFTANSPKDWWRMDCRGGCRRNYELNCSDGDGFVKFKGLKLPDNSTVWRSLSSEECGNKCLEECNCMAYTNLDVYGNGSECVVWLSDLFDIRNFPHGGDELYIRMAHGELGMYQ</sequence>
<dbReference type="SMART" id="SM00108">
    <property type="entry name" value="B_lectin"/>
    <property type="match status" value="1"/>
</dbReference>
<name>A0ABC8R549_9AQUA</name>
<keyword evidence="3" id="KW-1015">Disulfide bond</keyword>
<dbReference type="PIRSF" id="PIRSF002686">
    <property type="entry name" value="SLG"/>
    <property type="match status" value="1"/>
</dbReference>
<dbReference type="CDD" id="cd00028">
    <property type="entry name" value="B_lectin"/>
    <property type="match status" value="1"/>
</dbReference>
<evidence type="ECO:0000256" key="3">
    <source>
        <dbReference type="ARBA" id="ARBA00023157"/>
    </source>
</evidence>
<keyword evidence="4" id="KW-0325">Glycoprotein</keyword>
<dbReference type="InterPro" id="IPR036426">
    <property type="entry name" value="Bulb-type_lectin_dom_sf"/>
</dbReference>
<dbReference type="AlphaFoldDB" id="A0ABC8R549"/>
<dbReference type="InterPro" id="IPR001480">
    <property type="entry name" value="Bulb-type_lectin_dom"/>
</dbReference>
<dbReference type="Proteomes" id="UP001642360">
    <property type="component" value="Unassembled WGS sequence"/>
</dbReference>
<keyword evidence="8" id="KW-1185">Reference proteome</keyword>
<evidence type="ECO:0000256" key="4">
    <source>
        <dbReference type="ARBA" id="ARBA00023180"/>
    </source>
</evidence>
<dbReference type="PROSITE" id="PS50927">
    <property type="entry name" value="BULB_LECTIN"/>
    <property type="match status" value="1"/>
</dbReference>
<organism evidence="7 8">
    <name type="scientific">Ilex paraguariensis</name>
    <name type="common">yerba mate</name>
    <dbReference type="NCBI Taxonomy" id="185542"/>
    <lineage>
        <taxon>Eukaryota</taxon>
        <taxon>Viridiplantae</taxon>
        <taxon>Streptophyta</taxon>
        <taxon>Embryophyta</taxon>
        <taxon>Tracheophyta</taxon>
        <taxon>Spermatophyta</taxon>
        <taxon>Magnoliopsida</taxon>
        <taxon>eudicotyledons</taxon>
        <taxon>Gunneridae</taxon>
        <taxon>Pentapetalae</taxon>
        <taxon>asterids</taxon>
        <taxon>campanulids</taxon>
        <taxon>Aquifoliales</taxon>
        <taxon>Aquifoliaceae</taxon>
        <taxon>Ilex</taxon>
    </lineage>
</organism>
<dbReference type="InterPro" id="IPR003609">
    <property type="entry name" value="Pan_app"/>
</dbReference>
<dbReference type="PANTHER" id="PTHR32444">
    <property type="entry name" value="BULB-TYPE LECTIN DOMAIN-CONTAINING PROTEIN"/>
    <property type="match status" value="1"/>
</dbReference>
<dbReference type="CDD" id="cd01098">
    <property type="entry name" value="PAN_AP_plant"/>
    <property type="match status" value="1"/>
</dbReference>
<dbReference type="PROSITE" id="PS50948">
    <property type="entry name" value="PAN"/>
    <property type="match status" value="1"/>
</dbReference>
<dbReference type="Pfam" id="PF00954">
    <property type="entry name" value="S_locus_glycop"/>
    <property type="match status" value="1"/>
</dbReference>
<dbReference type="InterPro" id="IPR035446">
    <property type="entry name" value="SLSG/EP1"/>
</dbReference>
<gene>
    <name evidence="7" type="ORF">ILEXP_LOCUS6038</name>
</gene>
<protein>
    <submittedName>
        <fullName evidence="7">Uncharacterized protein</fullName>
    </submittedName>
</protein>
<dbReference type="Pfam" id="PF01453">
    <property type="entry name" value="B_lectin"/>
    <property type="match status" value="1"/>
</dbReference>
<keyword evidence="2" id="KW-0732">Signal</keyword>
<comment type="function">
    <text evidence="1">Involved in sporophytic self-incompatibility system (the inability of flowering plants to achieve self-fertilization).</text>
</comment>
<dbReference type="SMART" id="SM00473">
    <property type="entry name" value="PAN_AP"/>
    <property type="match status" value="1"/>
</dbReference>
<evidence type="ECO:0000259" key="5">
    <source>
        <dbReference type="PROSITE" id="PS50927"/>
    </source>
</evidence>
<accession>A0ABC8R549</accession>
<dbReference type="EMBL" id="CAUOFW020000905">
    <property type="protein sequence ID" value="CAK9138690.1"/>
    <property type="molecule type" value="Genomic_DNA"/>
</dbReference>
<dbReference type="SUPFAM" id="SSF51110">
    <property type="entry name" value="alpha-D-mannose-specific plant lectins"/>
    <property type="match status" value="1"/>
</dbReference>
<dbReference type="Pfam" id="PF08276">
    <property type="entry name" value="PAN_2"/>
    <property type="match status" value="1"/>
</dbReference>